<dbReference type="PROSITE" id="PS50893">
    <property type="entry name" value="ABC_TRANSPORTER_2"/>
    <property type="match status" value="1"/>
</dbReference>
<feature type="transmembrane region" description="Helical" evidence="7">
    <location>
        <begin position="273"/>
        <end position="291"/>
    </location>
</feature>
<dbReference type="InterPro" id="IPR039421">
    <property type="entry name" value="Type_1_exporter"/>
</dbReference>
<evidence type="ECO:0000256" key="3">
    <source>
        <dbReference type="ARBA" id="ARBA00022741"/>
    </source>
</evidence>
<dbReference type="PANTHER" id="PTHR24221:SF654">
    <property type="entry name" value="ATP-BINDING CASSETTE SUB-FAMILY B MEMBER 6"/>
    <property type="match status" value="1"/>
</dbReference>
<evidence type="ECO:0000256" key="5">
    <source>
        <dbReference type="ARBA" id="ARBA00022989"/>
    </source>
</evidence>
<dbReference type="GO" id="GO:0005524">
    <property type="term" value="F:ATP binding"/>
    <property type="evidence" value="ECO:0007669"/>
    <property type="project" value="UniProtKB-KW"/>
</dbReference>
<keyword evidence="11" id="KW-1185">Reference proteome</keyword>
<feature type="domain" description="ABC transmembrane type-1" evidence="9">
    <location>
        <begin position="16"/>
        <end position="303"/>
    </location>
</feature>
<name>A0ABS2GMV7_9FIRM</name>
<evidence type="ECO:0000256" key="6">
    <source>
        <dbReference type="ARBA" id="ARBA00023136"/>
    </source>
</evidence>
<dbReference type="PANTHER" id="PTHR24221">
    <property type="entry name" value="ATP-BINDING CASSETTE SUB-FAMILY B"/>
    <property type="match status" value="1"/>
</dbReference>
<keyword evidence="6 7" id="KW-0472">Membrane</keyword>
<keyword evidence="5 7" id="KW-1133">Transmembrane helix</keyword>
<keyword evidence="2 7" id="KW-0812">Transmembrane</keyword>
<evidence type="ECO:0000256" key="2">
    <source>
        <dbReference type="ARBA" id="ARBA00022692"/>
    </source>
</evidence>
<dbReference type="PROSITE" id="PS00211">
    <property type="entry name" value="ABC_TRANSPORTER_1"/>
    <property type="match status" value="1"/>
</dbReference>
<accession>A0ABS2GMV7</accession>
<dbReference type="InterPro" id="IPR017871">
    <property type="entry name" value="ABC_transporter-like_CS"/>
</dbReference>
<dbReference type="InterPro" id="IPR027417">
    <property type="entry name" value="P-loop_NTPase"/>
</dbReference>
<sequence>MLLLNRTLLRMARGLWGWILAIAGLKLLTLVGTATFAGIVSGYLGNLTSPQLTLADARHAILGALFTALWMLGTELLTGEAEYRCTAKARQSLRTSIFSKILELDVGNIEVIGPSSAITSAVDGVESMQVYYSKYLPGLIYCLTAPVYLFFRLREISFLPAVLLLAASVVLMPVNNLFRQHIESLKTGYWKSLEQLTGYYLESVRGLTTLKLFDRDEDRTLGLEERSRDFNARIMDVMKVNFASFLVTDGLIYGSMTAAVCLTAWQLTQEQVTFGQSLMFLMLSFGFFGSVRQLMTSTHAALAGVSAADKMEQLLAIDTTRPYNPQLPPEVPSYEGIRLEGIRFSYPHRGTTLENLSLDIPKGQVTALVGLSGSGKSTIAGILMRFYDLDQGRCLLEGRDYISMTPEELRRRVAMVPQTVNLFTGTLAENLRIAAPDATDDQLLEALGQVRLLDWVLAQPEKLETPVGDAGSRLSGGQRQKVGIARALLSQAEYLILDEATSSVDLDSEREIWNCIDELAKSRTLVLISHRLSSIRNAHRIYVLEQGRISQQGCHPELMNQGGLYRRLVEEQAQLEQLGEEELCHE</sequence>
<protein>
    <submittedName>
        <fullName evidence="10">ATP-binding cassette domain-containing protein</fullName>
    </submittedName>
</protein>
<dbReference type="RefSeq" id="WP_243424065.1">
    <property type="nucleotide sequence ID" value="NZ_JACSNR010000006.1"/>
</dbReference>
<reference evidence="10 11" key="1">
    <citation type="journal article" date="2021" name="Sci. Rep.">
        <title>The distribution of antibiotic resistance genes in chicken gut microbiota commensals.</title>
        <authorList>
            <person name="Juricova H."/>
            <person name="Matiasovicova J."/>
            <person name="Kubasova T."/>
            <person name="Cejkova D."/>
            <person name="Rychlik I."/>
        </authorList>
    </citation>
    <scope>NUCLEOTIDE SEQUENCE [LARGE SCALE GENOMIC DNA]</scope>
    <source>
        <strain evidence="10 11">An564</strain>
    </source>
</reference>
<evidence type="ECO:0000259" key="9">
    <source>
        <dbReference type="PROSITE" id="PS50929"/>
    </source>
</evidence>
<dbReference type="SUPFAM" id="SSF90123">
    <property type="entry name" value="ABC transporter transmembrane region"/>
    <property type="match status" value="1"/>
</dbReference>
<feature type="domain" description="ABC transporter" evidence="8">
    <location>
        <begin position="337"/>
        <end position="571"/>
    </location>
</feature>
<keyword evidence="4 10" id="KW-0067">ATP-binding</keyword>
<evidence type="ECO:0000259" key="8">
    <source>
        <dbReference type="PROSITE" id="PS50893"/>
    </source>
</evidence>
<evidence type="ECO:0000256" key="1">
    <source>
        <dbReference type="ARBA" id="ARBA00004651"/>
    </source>
</evidence>
<dbReference type="Gene3D" id="3.40.50.300">
    <property type="entry name" value="P-loop containing nucleotide triphosphate hydrolases"/>
    <property type="match status" value="1"/>
</dbReference>
<dbReference type="SMART" id="SM00382">
    <property type="entry name" value="AAA"/>
    <property type="match status" value="1"/>
</dbReference>
<dbReference type="PROSITE" id="PS50929">
    <property type="entry name" value="ABC_TM1F"/>
    <property type="match status" value="1"/>
</dbReference>
<evidence type="ECO:0000256" key="4">
    <source>
        <dbReference type="ARBA" id="ARBA00022840"/>
    </source>
</evidence>
<dbReference type="Pfam" id="PF00664">
    <property type="entry name" value="ABC_membrane"/>
    <property type="match status" value="1"/>
</dbReference>
<feature type="transmembrane region" description="Helical" evidence="7">
    <location>
        <begin position="157"/>
        <end position="178"/>
    </location>
</feature>
<feature type="transmembrane region" description="Helical" evidence="7">
    <location>
        <begin position="15"/>
        <end position="40"/>
    </location>
</feature>
<dbReference type="EMBL" id="JACSNR010000006">
    <property type="protein sequence ID" value="MBM6923421.1"/>
    <property type="molecule type" value="Genomic_DNA"/>
</dbReference>
<dbReference type="InterPro" id="IPR003439">
    <property type="entry name" value="ABC_transporter-like_ATP-bd"/>
</dbReference>
<feature type="transmembrane region" description="Helical" evidence="7">
    <location>
        <begin position="60"/>
        <end position="78"/>
    </location>
</feature>
<evidence type="ECO:0000256" key="7">
    <source>
        <dbReference type="SAM" id="Phobius"/>
    </source>
</evidence>
<dbReference type="Pfam" id="PF00005">
    <property type="entry name" value="ABC_tran"/>
    <property type="match status" value="1"/>
</dbReference>
<dbReference type="InterPro" id="IPR003593">
    <property type="entry name" value="AAA+_ATPase"/>
</dbReference>
<dbReference type="Proteomes" id="UP000724149">
    <property type="component" value="Unassembled WGS sequence"/>
</dbReference>
<proteinExistence type="predicted"/>
<organism evidence="10 11">
    <name type="scientific">Hydrogenoanaerobacterium saccharovorans</name>
    <dbReference type="NCBI Taxonomy" id="474960"/>
    <lineage>
        <taxon>Bacteria</taxon>
        <taxon>Bacillati</taxon>
        <taxon>Bacillota</taxon>
        <taxon>Clostridia</taxon>
        <taxon>Eubacteriales</taxon>
        <taxon>Oscillospiraceae</taxon>
        <taxon>Hydrogenoanaerobacterium</taxon>
    </lineage>
</organism>
<evidence type="ECO:0000313" key="10">
    <source>
        <dbReference type="EMBL" id="MBM6923421.1"/>
    </source>
</evidence>
<dbReference type="SUPFAM" id="SSF52540">
    <property type="entry name" value="P-loop containing nucleoside triphosphate hydrolases"/>
    <property type="match status" value="1"/>
</dbReference>
<comment type="subcellular location">
    <subcellularLocation>
        <location evidence="1">Cell membrane</location>
        <topology evidence="1">Multi-pass membrane protein</topology>
    </subcellularLocation>
</comment>
<feature type="transmembrane region" description="Helical" evidence="7">
    <location>
        <begin position="242"/>
        <end position="267"/>
    </location>
</feature>
<dbReference type="InterPro" id="IPR036640">
    <property type="entry name" value="ABC1_TM_sf"/>
</dbReference>
<dbReference type="InterPro" id="IPR011527">
    <property type="entry name" value="ABC1_TM_dom"/>
</dbReference>
<keyword evidence="3" id="KW-0547">Nucleotide-binding</keyword>
<comment type="caution">
    <text evidence="10">The sequence shown here is derived from an EMBL/GenBank/DDBJ whole genome shotgun (WGS) entry which is preliminary data.</text>
</comment>
<evidence type="ECO:0000313" key="11">
    <source>
        <dbReference type="Proteomes" id="UP000724149"/>
    </source>
</evidence>
<dbReference type="Gene3D" id="1.20.1560.10">
    <property type="entry name" value="ABC transporter type 1, transmembrane domain"/>
    <property type="match status" value="1"/>
</dbReference>
<feature type="transmembrane region" description="Helical" evidence="7">
    <location>
        <begin position="135"/>
        <end position="151"/>
    </location>
</feature>
<gene>
    <name evidence="10" type="ORF">H9X81_06935</name>
</gene>